<dbReference type="Gene3D" id="3.40.50.720">
    <property type="entry name" value="NAD(P)-binding Rossmann-like Domain"/>
    <property type="match status" value="1"/>
</dbReference>
<sequence>MSEGKGRALVTGASSGIGAVYADRLAARGHDLILVARDAAKLEARAAEITARHGVGVAAHPADLTDPADLRGVEALFASDPSLSMLVNNAGFGGAGTLAESSVDDMEKMIAVNVTAVTRLAYAAAPAFVRRGRGTIINVASIVAIGPEILNGVYGGTKAFVLAFSRSLAKELVGAGVSVQVVLPGATATGFWDAMGVRRSDMPAGWIMTPETLVDAALGDLDAGAFASIPSLHDLGQWQAWEAAREAMLPNLSSDRAAPRYRGLSPA</sequence>
<dbReference type="CDD" id="cd05233">
    <property type="entry name" value="SDR_c"/>
    <property type="match status" value="1"/>
</dbReference>
<dbReference type="PANTHER" id="PTHR42901:SF1">
    <property type="entry name" value="ALCOHOL DEHYDROGENASE"/>
    <property type="match status" value="1"/>
</dbReference>
<dbReference type="Proteomes" id="UP000249185">
    <property type="component" value="Unassembled WGS sequence"/>
</dbReference>
<evidence type="ECO:0000313" key="4">
    <source>
        <dbReference type="EMBL" id="PZQ50152.1"/>
    </source>
</evidence>
<dbReference type="PIRSF" id="PIRSF000126">
    <property type="entry name" value="11-beta-HSD1"/>
    <property type="match status" value="1"/>
</dbReference>
<comment type="similarity">
    <text evidence="1 3">Belongs to the short-chain dehydrogenases/reductases (SDR) family.</text>
</comment>
<dbReference type="SUPFAM" id="SSF51735">
    <property type="entry name" value="NAD(P)-binding Rossmann-fold domains"/>
    <property type="match status" value="1"/>
</dbReference>
<dbReference type="PROSITE" id="PS00061">
    <property type="entry name" value="ADH_SHORT"/>
    <property type="match status" value="1"/>
</dbReference>
<name>A0A2W5N9I7_RHOSU</name>
<keyword evidence="2" id="KW-0560">Oxidoreductase</keyword>
<dbReference type="PANTHER" id="PTHR42901">
    <property type="entry name" value="ALCOHOL DEHYDROGENASE"/>
    <property type="match status" value="1"/>
</dbReference>
<evidence type="ECO:0000256" key="1">
    <source>
        <dbReference type="ARBA" id="ARBA00006484"/>
    </source>
</evidence>
<evidence type="ECO:0000256" key="2">
    <source>
        <dbReference type="ARBA" id="ARBA00023002"/>
    </source>
</evidence>
<dbReference type="GO" id="GO:0016491">
    <property type="term" value="F:oxidoreductase activity"/>
    <property type="evidence" value="ECO:0007669"/>
    <property type="project" value="UniProtKB-KW"/>
</dbReference>
<dbReference type="InterPro" id="IPR036291">
    <property type="entry name" value="NAD(P)-bd_dom_sf"/>
</dbReference>
<dbReference type="InterPro" id="IPR002347">
    <property type="entry name" value="SDR_fam"/>
</dbReference>
<dbReference type="InterPro" id="IPR020904">
    <property type="entry name" value="Sc_DH/Rdtase_CS"/>
</dbReference>
<comment type="caution">
    <text evidence="4">The sequence shown here is derived from an EMBL/GenBank/DDBJ whole genome shotgun (WGS) entry which is preliminary data.</text>
</comment>
<proteinExistence type="inferred from homology"/>
<organism evidence="4 5">
    <name type="scientific">Rhodovulum sulfidophilum</name>
    <name type="common">Rhodobacter sulfidophilus</name>
    <dbReference type="NCBI Taxonomy" id="35806"/>
    <lineage>
        <taxon>Bacteria</taxon>
        <taxon>Pseudomonadati</taxon>
        <taxon>Pseudomonadota</taxon>
        <taxon>Alphaproteobacteria</taxon>
        <taxon>Rhodobacterales</taxon>
        <taxon>Paracoccaceae</taxon>
        <taxon>Rhodovulum</taxon>
    </lineage>
</organism>
<evidence type="ECO:0000256" key="3">
    <source>
        <dbReference type="RuleBase" id="RU000363"/>
    </source>
</evidence>
<protein>
    <submittedName>
        <fullName evidence="4">SDR family oxidoreductase</fullName>
    </submittedName>
</protein>
<dbReference type="EMBL" id="QFPW01000005">
    <property type="protein sequence ID" value="PZQ50152.1"/>
    <property type="molecule type" value="Genomic_DNA"/>
</dbReference>
<dbReference type="PRINTS" id="PR00081">
    <property type="entry name" value="GDHRDH"/>
</dbReference>
<dbReference type="Pfam" id="PF00106">
    <property type="entry name" value="adh_short"/>
    <property type="match status" value="1"/>
</dbReference>
<accession>A0A2W5N9I7</accession>
<reference evidence="4 5" key="1">
    <citation type="submission" date="2017-08" db="EMBL/GenBank/DDBJ databases">
        <title>Infants hospitalized years apart are colonized by the same room-sourced microbial strains.</title>
        <authorList>
            <person name="Brooks B."/>
            <person name="Olm M.R."/>
            <person name="Firek B.A."/>
            <person name="Baker R."/>
            <person name="Thomas B.C."/>
            <person name="Morowitz M.J."/>
            <person name="Banfield J.F."/>
        </authorList>
    </citation>
    <scope>NUCLEOTIDE SEQUENCE [LARGE SCALE GENOMIC DNA]</scope>
    <source>
        <strain evidence="4">S2_005_002_R2_34</strain>
    </source>
</reference>
<evidence type="ECO:0000313" key="5">
    <source>
        <dbReference type="Proteomes" id="UP000249185"/>
    </source>
</evidence>
<dbReference type="PRINTS" id="PR00080">
    <property type="entry name" value="SDRFAMILY"/>
</dbReference>
<dbReference type="AlphaFoldDB" id="A0A2W5N9I7"/>
<gene>
    <name evidence="4" type="ORF">DI556_08780</name>
</gene>